<keyword evidence="3" id="KW-1185">Reference proteome</keyword>
<organism evidence="2 3">
    <name type="scientific">Linum trigynum</name>
    <dbReference type="NCBI Taxonomy" id="586398"/>
    <lineage>
        <taxon>Eukaryota</taxon>
        <taxon>Viridiplantae</taxon>
        <taxon>Streptophyta</taxon>
        <taxon>Embryophyta</taxon>
        <taxon>Tracheophyta</taxon>
        <taxon>Spermatophyta</taxon>
        <taxon>Magnoliopsida</taxon>
        <taxon>eudicotyledons</taxon>
        <taxon>Gunneridae</taxon>
        <taxon>Pentapetalae</taxon>
        <taxon>rosids</taxon>
        <taxon>fabids</taxon>
        <taxon>Malpighiales</taxon>
        <taxon>Linaceae</taxon>
        <taxon>Linum</taxon>
    </lineage>
</organism>
<name>A0AAV2G9I7_9ROSI</name>
<dbReference type="EMBL" id="OZ034821">
    <property type="protein sequence ID" value="CAL1406418.1"/>
    <property type="molecule type" value="Genomic_DNA"/>
</dbReference>
<gene>
    <name evidence="2" type="ORF">LTRI10_LOCUS46144</name>
</gene>
<proteinExistence type="predicted"/>
<feature type="region of interest" description="Disordered" evidence="1">
    <location>
        <begin position="106"/>
        <end position="142"/>
    </location>
</feature>
<evidence type="ECO:0000256" key="1">
    <source>
        <dbReference type="SAM" id="MobiDB-lite"/>
    </source>
</evidence>
<evidence type="ECO:0000313" key="3">
    <source>
        <dbReference type="Proteomes" id="UP001497516"/>
    </source>
</evidence>
<dbReference type="Proteomes" id="UP001497516">
    <property type="component" value="Chromosome 8"/>
</dbReference>
<accession>A0AAV2G9I7</accession>
<protein>
    <submittedName>
        <fullName evidence="2">Uncharacterized protein</fullName>
    </submittedName>
</protein>
<evidence type="ECO:0000313" key="2">
    <source>
        <dbReference type="EMBL" id="CAL1406418.1"/>
    </source>
</evidence>
<feature type="compositionally biased region" description="Pro residues" evidence="1">
    <location>
        <begin position="108"/>
        <end position="118"/>
    </location>
</feature>
<reference evidence="2 3" key="1">
    <citation type="submission" date="2024-04" db="EMBL/GenBank/DDBJ databases">
        <authorList>
            <person name="Fracassetti M."/>
        </authorList>
    </citation>
    <scope>NUCLEOTIDE SEQUENCE [LARGE SCALE GENOMIC DNA]</scope>
</reference>
<sequence length="158" mass="17637">MTNRGLLAFYSMKSPAKLNHLRSLIATSFTRCLGKNKVDTMHRIARYFHVDLARCSIIERAEPFPVATLYNQRLVLQKDRGVEYLDGLRPSGVMRAAVDLALVEPHPEVTPPAQPPARAPSHRRCPALQRPAQPVATTASEGDPLVQRANCLETTLWE</sequence>
<dbReference type="AlphaFoldDB" id="A0AAV2G9I7"/>